<dbReference type="InterPro" id="IPR011990">
    <property type="entry name" value="TPR-like_helical_dom_sf"/>
</dbReference>
<dbReference type="EMBL" id="AP029172">
    <property type="protein sequence ID" value="BFD48258.1"/>
    <property type="molecule type" value="Genomic_DNA"/>
</dbReference>
<accession>A0AAT9GEG6</accession>
<evidence type="ECO:0000256" key="4">
    <source>
        <dbReference type="ARBA" id="ARBA00023043"/>
    </source>
</evidence>
<feature type="repeat" description="ANK" evidence="6">
    <location>
        <begin position="2340"/>
        <end position="2372"/>
    </location>
</feature>
<dbReference type="InterPro" id="IPR002110">
    <property type="entry name" value="Ankyrin_rpt"/>
</dbReference>
<keyword evidence="7" id="KW-0802">TPR repeat</keyword>
<feature type="repeat" description="ANK" evidence="6">
    <location>
        <begin position="1189"/>
        <end position="1221"/>
    </location>
</feature>
<feature type="repeat" description="ANK" evidence="6">
    <location>
        <begin position="1547"/>
        <end position="1569"/>
    </location>
</feature>
<organism evidence="8">
    <name type="scientific">Wolbachia endosymbiont of Sergentomyia squamirostris</name>
    <dbReference type="NCBI Taxonomy" id="3113640"/>
    <lineage>
        <taxon>Bacteria</taxon>
        <taxon>Pseudomonadati</taxon>
        <taxon>Pseudomonadota</taxon>
        <taxon>Alphaproteobacteria</taxon>
        <taxon>Rickettsiales</taxon>
        <taxon>Anaplasmataceae</taxon>
        <taxon>Wolbachieae</taxon>
        <taxon>Wolbachia</taxon>
    </lineage>
</organism>
<dbReference type="InterPro" id="IPR036770">
    <property type="entry name" value="Ankyrin_rpt-contain_sf"/>
</dbReference>
<keyword evidence="3" id="KW-0833">Ubl conjugation pathway</keyword>
<feature type="repeat" description="ANK" evidence="6">
    <location>
        <begin position="3122"/>
        <end position="3154"/>
    </location>
</feature>
<dbReference type="PROSITE" id="PS50088">
    <property type="entry name" value="ANK_REPEAT"/>
    <property type="match status" value="37"/>
</dbReference>
<feature type="repeat" description="ANK" evidence="6">
    <location>
        <begin position="1023"/>
        <end position="1055"/>
    </location>
</feature>
<feature type="repeat" description="ANK" evidence="6">
    <location>
        <begin position="1482"/>
        <end position="1514"/>
    </location>
</feature>
<dbReference type="PROSITE" id="PS50005">
    <property type="entry name" value="TPR"/>
    <property type="match status" value="1"/>
</dbReference>
<feature type="repeat" description="ANK" evidence="6">
    <location>
        <begin position="1156"/>
        <end position="1188"/>
    </location>
</feature>
<feature type="repeat" description="ANK" evidence="6">
    <location>
        <begin position="1123"/>
        <end position="1155"/>
    </location>
</feature>
<feature type="repeat" description="ANK" evidence="6">
    <location>
        <begin position="1288"/>
        <end position="1320"/>
    </location>
</feature>
<dbReference type="PROSITE" id="PS50297">
    <property type="entry name" value="ANK_REP_REGION"/>
    <property type="match status" value="36"/>
</dbReference>
<feature type="repeat" description="ANK" evidence="6">
    <location>
        <begin position="1386"/>
        <end position="1418"/>
    </location>
</feature>
<comment type="pathway">
    <text evidence="1">Protein modification; protein ubiquitination.</text>
</comment>
<feature type="repeat" description="ANK" evidence="6">
    <location>
        <begin position="1321"/>
        <end position="1353"/>
    </location>
</feature>
<feature type="repeat" description="ANK" evidence="6">
    <location>
        <begin position="1222"/>
        <end position="1254"/>
    </location>
</feature>
<evidence type="ECO:0000256" key="1">
    <source>
        <dbReference type="ARBA" id="ARBA00004906"/>
    </source>
</evidence>
<protein>
    <recommendedName>
        <fullName evidence="9">Ankyrin repeat domain protein</fullName>
    </recommendedName>
</protein>
<feature type="repeat" description="ANK" evidence="6">
    <location>
        <begin position="3049"/>
        <end position="3081"/>
    </location>
</feature>
<feature type="repeat" description="ANK" evidence="6">
    <location>
        <begin position="1255"/>
        <end position="1287"/>
    </location>
</feature>
<feature type="repeat" description="ANK" evidence="6">
    <location>
        <begin position="989"/>
        <end position="1021"/>
    </location>
</feature>
<dbReference type="PANTHER" id="PTHR24173:SF74">
    <property type="entry name" value="ANKYRIN REPEAT DOMAIN-CONTAINING PROTEIN 16"/>
    <property type="match status" value="1"/>
</dbReference>
<dbReference type="PANTHER" id="PTHR24173">
    <property type="entry name" value="ANKYRIN REPEAT CONTAINING"/>
    <property type="match status" value="1"/>
</dbReference>
<reference evidence="8" key="1">
    <citation type="submission" date="2024-01" db="EMBL/GenBank/DDBJ databases">
        <title>Sequencing the genomes of a sandfly, Sergentomyia squamirostris, and its two endosymbionts.</title>
        <authorList>
            <person name="Itokawa K."/>
            <person name="Sanjoba C."/>
        </authorList>
    </citation>
    <scope>NUCLEOTIDE SEQUENCE</scope>
    <source>
        <strain evidence="8">WSSQ</strain>
    </source>
</reference>
<dbReference type="Gene3D" id="1.25.40.10">
    <property type="entry name" value="Tetratricopeptide repeat domain"/>
    <property type="match status" value="2"/>
</dbReference>
<feature type="repeat" description="ANK" evidence="6">
    <location>
        <begin position="1416"/>
        <end position="1448"/>
    </location>
</feature>
<feature type="repeat" description="ANK" evidence="6">
    <location>
        <begin position="2267"/>
        <end position="2299"/>
    </location>
</feature>
<feature type="repeat" description="ANK" evidence="6">
    <location>
        <begin position="1581"/>
        <end position="1613"/>
    </location>
</feature>
<feature type="repeat" description="ANK" evidence="6">
    <location>
        <begin position="889"/>
        <end position="921"/>
    </location>
</feature>
<feature type="repeat" description="ANK" evidence="6">
    <location>
        <begin position="1514"/>
        <end position="1546"/>
    </location>
</feature>
<feature type="repeat" description="ANK" evidence="6">
    <location>
        <begin position="1764"/>
        <end position="1796"/>
    </location>
</feature>
<dbReference type="SUPFAM" id="SSF48403">
    <property type="entry name" value="Ankyrin repeat"/>
    <property type="match status" value="6"/>
</dbReference>
<feature type="repeat" description="ANK" evidence="6">
    <location>
        <begin position="2731"/>
        <end position="2763"/>
    </location>
</feature>
<dbReference type="SUPFAM" id="SSF48452">
    <property type="entry name" value="TPR-like"/>
    <property type="match status" value="1"/>
</dbReference>
<dbReference type="InterPro" id="IPR019734">
    <property type="entry name" value="TPR_rpt"/>
</dbReference>
<keyword evidence="2" id="KW-0677">Repeat</keyword>
<dbReference type="Pfam" id="PF13857">
    <property type="entry name" value="Ank_5"/>
    <property type="match status" value="2"/>
</dbReference>
<name>A0AAT9GEG6_9RICK</name>
<keyword evidence="4 6" id="KW-0040">ANK repeat</keyword>
<feature type="repeat" description="ANK" evidence="6">
    <location>
        <begin position="922"/>
        <end position="943"/>
    </location>
</feature>
<feature type="repeat" description="ANK" evidence="6">
    <location>
        <begin position="1089"/>
        <end position="1121"/>
    </location>
</feature>
<gene>
    <name evidence="8" type="ORF">DMENIID0003_13320</name>
</gene>
<sequence length="3256" mass="363735">MHVPKQQTSFYQEDKQFLSRSYTSKEEFIREYKKLYRRKAKAEELYLLVLTELKEAISDGNVDSLKKLSNFIDYISDAEDQVTLRDYYDNANNPVKSTNLVILACKHNKVKILEYLLGNNSKILSNLSVGIRETTILPDDEDETCHNAFYYAIRSGNVELLDTLINKWPGNYFAVHFRELDEILSRAYEELKLKNVLLSEEIEIFVENKLINLRFFSSASGQDQNVKSYLNNIRERIELVLQNISLLKAEYSNTEKVDEKFLFIAKFIAQNIHILKRQLKSTYDRLPWEEMEFCLISFVSSHIKRQEMNLFYNTTLNKSKILDYLENFAKKLKEEKDIIEGVDIGKFADLPKLKRERVVAEIVSNYPQFGELYSDYQQIRDIHSLEKISDYIKLALSANPKEREGQLIITRVLQVIGEYLKNTLESPKLSSTTSELLLLSLPKNTREVIIDLRNSLSHAYSLSKRTEIEENTDVNFFIGVQNDTKRIDNVITDILYNNKIKIVIILLKKITSSENLDEIKEVAGIFSNVELDEMITESFKVMEHDKLEKLIKELSNNITEKTNYEKELFNKIDNIINFAKTKSKNIRTDYVTAFISLKSLDVGLNDNKIDHNVIRGIKFFANKTLENIPSQIESHNLKEIAELSMKISHSVRSRIQDDNLDKVNRLTCEIFYIAELGTGDLKWIEELRNKLNEKGSFIPIHKQRKAYNITEEKYNNQLELKLSELKSILRNNALSGKLTEKLPSYKRNKKLQAVVEMLVLDIMSILGRSEKHLENNLLFLDDNTPLLTGKCLRNHLAHDNTLVDVLLSDPSIAVILNAKKLISENVIKSKKKIGKSVRDDPSKLKDKYDQNLITITNQEKMFAALEEGNLEDLKSYLKKGADINARSINSWTTLHFAAKGPSLEIIKFVLNQNLDVNVKDINGQSPLHIAAAYGRKNIVEFFIGKTGVYVDDLDNSGKTSLHIAAKNGHKDAVEILLKNNANTNTKDIAGFSPLHYAIKNNHIDVAKIMLEKEANVDINETMGGFTSLHIAAESGYLGLVNFLLKNEANVNARNDKEGIPLHTAALNGHLEVVNALILKGADVNSRVIDGCTPLHYAIENGHEKIANILLKHGANVNVVDKTYNNTPLHYAAKDGHEKIVKALLTNKANASIATVEGITPLHFAVQSGHLKIVVALLEHGVNIRAKDKNNATPLHYAAESGHKAVAELLIKNGVEINDKANNNLTPLHVAALKGHKDIIELLIRNKAEVRAQDIKGSTPLHAAAMNGSKDIIDLLIKNKAEVDARTNDGITPLHVAALSGHKDAIAFLIKSKAEVNTSANYGLTPLHAAIVGGHKDIVNLLIKNKAKVNTEGIAGSTPLHVAVEGGHKEIVGILVANRASVNVKSNNLTPLLSAIKHNHKEIVEVLVENGASVNAEGGEPLSLAVLAGYRDIVEILLKNKARTNMKGPEDATLLHLAAKRGHKEIVNALITKGANVDAMTINSTTPLYLAAQEGHEEVAEILIANKANVNFVNVEGSPLHIAAGHGHVNVIEVLLSNGAKVNVKDNKSRTPLELAVSHGHLQVVKMLLQYKKVDMNAKGNDDWTILHIASQESNLEMVKCLVDEGSNINAKNASGSKPIHIAAREGYKDTVEFFLSKGLSINELGTANQTLLHYAAMKGRLEVVKYLIAQGADVNAKDTNGLTPMHIAANFGYKDVIEVLLKNGAVYNAVDKLCRRPLEMTNDKDVINLLASTEKLFEAVKRNSSSEVENYIKAGAFVNAKNADSVTPLYYAAWKGYDGVVNILLQNKANPNVVGNKGFTPLHYAAKFSHLKVVKALLSNGAVYNAVSDSGKTPSDFTVDKSITSLFKLVSESFKKVKDGNAQVINDLNKIKDIDTVKAVMSARNRENKTLVVAAVHSNFSKVEQLKQISQSDVSAQIDTALVLLNQGNYQKALSIFRSAFERRKEILGPDNPGTLDIQTYIAKVLYKQGIYQEALNMLKEIFQKQKEMLGLNDKDTLSTRSTIALVLHRQGKDEEAFNIYQEVYQRQKEILGSNHSDTLNTQFHMALVLDKQGKYEEALNINRAVFEKRKETLGTHDLATVSAKNNIAMVLANQGKYEESLKIYKEVFEKKKIILGINHADTLRTLHNIAGVLFNQNKYHEALKAFQEVLNIQKKALQQNHPETLNTQYNIANVLFAQGKWISALKVYRESLDQRKAVFGPSHPSVLDILKKIEMINFRFKLEGSEASEVLQHLQKDINIAASKGDIRTVQRLLKDGADANDKDIDGRTPLHYAVSNGHIDIVNILLTNGANVSQVTNKGNTPLHTATSKCYKEIVEVLLQHISRDKLNDFVNAKTTSSGTTSLHVAAKGGSLEVVKSLLKHGAIYKIENKEGKIPIDLSKDQRVTNLLKLIEELFRDIKNGNVESISKLRAVKPDEFLAIINARNNQGNTLLQVAIANKHKNIATKLLKMLKEPDQLQSQFSPECELDQLEKLKSAAEVHIRFSELYLPMLRSMSQPYSSEKNTSPWKTLKEGSYYLGNAYRLVEVYKDFVPGSINNKSIQSVNDMLVALEFDPKHVTSGYTDEAYGGKAECFVSKGQGTKYYKLLHSELKKDVRSFIEMVELNIDIPVKRFLESINQRLQSAFSEKLLEAIENDNPLAVENCIKRGVIVNFKDTDGRTPLHHAVNNGNIDVVSTLLKNGAEVAQITNKGNTPLHIASSKGYREVVEVLLQHISRDKLNDFVNAKTTSSGTTSLHVAAKGGSLEVVKSLLKHGAIYKIENKEGKIPIDLSKDQRVTNLLKLIEELFRDIKNGNVESISKLRAVKPDEFLAIINARNNQGNTLLQVAIANKHKNIATKLLKMLKEPDQLQSQFSPECELDQLEKLKSAAEVHIRFSELYLPMLRSMSQPYSSEKNTSPWKTLKEGSYYLGNAYRLVEVYKDFVPGSINNKSIQSVNDMLVALEFDPKHVTSGYTDEAYGGKAECFVSKGQGTKYYKLLHSELKKDVRSFIEMVELNIDIPVKRFLESINQRLQSAFSEKLLEAIENDNPLAVENCIKRGVIVNFKDTDGRTPLHHAVNNGNIDVVSTLLKNGAEVAQITNKGNTPLHIASSKGYREVVEVLLQYVSRDKLNDFINVRTTSGGTTSLHVAAKNGFLEVVKSLLKHGATYNIENKEGKTPINLSKDQKVANFLKLVEELFEGTKKGNVEIINKLRVVKQDEFLAVTSARNNQGNTLLQVAIDNGHKNVAGKLLEMLKKPDQNLQDVNIGSGVKSLKL</sequence>
<comment type="similarity">
    <text evidence="5">Belongs to the fem-1 family.</text>
</comment>
<dbReference type="Pfam" id="PF00023">
    <property type="entry name" value="Ank"/>
    <property type="match status" value="1"/>
</dbReference>
<evidence type="ECO:0000256" key="7">
    <source>
        <dbReference type="PROSITE-ProRule" id="PRU00339"/>
    </source>
</evidence>
<evidence type="ECO:0000256" key="5">
    <source>
        <dbReference type="ARBA" id="ARBA00038500"/>
    </source>
</evidence>
<dbReference type="SMART" id="SM00028">
    <property type="entry name" value="TPR"/>
    <property type="match status" value="7"/>
</dbReference>
<feature type="repeat" description="ANK" evidence="6">
    <location>
        <begin position="2234"/>
        <end position="2266"/>
    </location>
</feature>
<feature type="repeat" description="ANK" evidence="6">
    <location>
        <begin position="2658"/>
        <end position="2690"/>
    </location>
</feature>
<feature type="repeat" description="ANK" evidence="6">
    <location>
        <begin position="1614"/>
        <end position="1646"/>
    </location>
</feature>
<proteinExistence type="inferred from homology"/>
<feature type="repeat" description="ANK" evidence="6">
    <location>
        <begin position="1354"/>
        <end position="1386"/>
    </location>
</feature>
<evidence type="ECO:0008006" key="9">
    <source>
        <dbReference type="Google" id="ProtNLM"/>
    </source>
</evidence>
<evidence type="ECO:0000256" key="6">
    <source>
        <dbReference type="PROSITE-ProRule" id="PRU00023"/>
    </source>
</evidence>
<feature type="repeat" description="ANK" evidence="6">
    <location>
        <begin position="1680"/>
        <end position="1712"/>
    </location>
</feature>
<feature type="repeat" description="ANK" evidence="6">
    <location>
        <begin position="2691"/>
        <end position="2714"/>
    </location>
</feature>
<evidence type="ECO:0000256" key="3">
    <source>
        <dbReference type="ARBA" id="ARBA00022786"/>
    </source>
</evidence>
<dbReference type="Pfam" id="PF12796">
    <property type="entry name" value="Ank_2"/>
    <property type="match status" value="14"/>
</dbReference>
<evidence type="ECO:0000256" key="2">
    <source>
        <dbReference type="ARBA" id="ARBA00022737"/>
    </source>
</evidence>
<dbReference type="Gene3D" id="1.25.40.20">
    <property type="entry name" value="Ankyrin repeat-containing domain"/>
    <property type="match status" value="16"/>
</dbReference>
<dbReference type="Pfam" id="PF13424">
    <property type="entry name" value="TPR_12"/>
    <property type="match status" value="4"/>
</dbReference>
<feature type="repeat" description="ANK" evidence="6">
    <location>
        <begin position="1449"/>
        <end position="1481"/>
    </location>
</feature>
<dbReference type="SMART" id="SM00248">
    <property type="entry name" value="ANK"/>
    <property type="match status" value="42"/>
</dbReference>
<feature type="repeat" description="ANK" evidence="6">
    <location>
        <begin position="1797"/>
        <end position="1829"/>
    </location>
</feature>
<evidence type="ECO:0000313" key="8">
    <source>
        <dbReference type="EMBL" id="BFD48258.1"/>
    </source>
</evidence>
<dbReference type="Pfam" id="PF13637">
    <property type="entry name" value="Ank_4"/>
    <property type="match status" value="1"/>
</dbReference>
<feature type="repeat" description="ANK" evidence="6">
    <location>
        <begin position="1056"/>
        <end position="1088"/>
    </location>
</feature>
<feature type="repeat" description="ANK" evidence="6">
    <location>
        <begin position="956"/>
        <end position="988"/>
    </location>
</feature>
<feature type="repeat" description="ANK" evidence="6">
    <location>
        <begin position="3082"/>
        <end position="3104"/>
    </location>
</feature>
<feature type="repeat" description="TPR" evidence="7">
    <location>
        <begin position="2124"/>
        <end position="2157"/>
    </location>
</feature>
<feature type="repeat" description="ANK" evidence="6">
    <location>
        <begin position="1647"/>
        <end position="1679"/>
    </location>
</feature>
<feature type="repeat" description="ANK" evidence="6">
    <location>
        <begin position="2300"/>
        <end position="2323"/>
    </location>
</feature>
<dbReference type="PRINTS" id="PR01415">
    <property type="entry name" value="ANKYRIN"/>
</dbReference>